<feature type="transmembrane region" description="Helical" evidence="1">
    <location>
        <begin position="68"/>
        <end position="87"/>
    </location>
</feature>
<dbReference type="Proteomes" id="UP000268727">
    <property type="component" value="Unassembled WGS sequence"/>
</dbReference>
<comment type="caution">
    <text evidence="2">The sequence shown here is derived from an EMBL/GenBank/DDBJ whole genome shotgun (WGS) entry which is preliminary data.</text>
</comment>
<evidence type="ECO:0000313" key="2">
    <source>
        <dbReference type="EMBL" id="ROP42082.1"/>
    </source>
</evidence>
<evidence type="ECO:0000313" key="3">
    <source>
        <dbReference type="Proteomes" id="UP000268727"/>
    </source>
</evidence>
<name>A0A3N1HIF4_9PSEU</name>
<dbReference type="EMBL" id="RJKM01000001">
    <property type="protein sequence ID" value="ROP42082.1"/>
    <property type="molecule type" value="Genomic_DNA"/>
</dbReference>
<keyword evidence="1" id="KW-0472">Membrane</keyword>
<dbReference type="Pfam" id="PF11239">
    <property type="entry name" value="DUF3040"/>
    <property type="match status" value="1"/>
</dbReference>
<evidence type="ECO:0000256" key="1">
    <source>
        <dbReference type="SAM" id="Phobius"/>
    </source>
</evidence>
<protein>
    <submittedName>
        <fullName evidence="2">DUF3040 family protein</fullName>
    </submittedName>
</protein>
<keyword evidence="1" id="KW-0812">Transmembrane</keyword>
<dbReference type="RefSeq" id="WP_170185352.1">
    <property type="nucleotide sequence ID" value="NZ_RJKM01000001.1"/>
</dbReference>
<gene>
    <name evidence="2" type="ORF">EDD40_7575</name>
</gene>
<keyword evidence="3" id="KW-1185">Reference proteome</keyword>
<accession>A0A3N1HIF4</accession>
<feature type="transmembrane region" description="Helical" evidence="1">
    <location>
        <begin position="42"/>
        <end position="62"/>
    </location>
</feature>
<reference evidence="2 3" key="1">
    <citation type="submission" date="2018-11" db="EMBL/GenBank/DDBJ databases">
        <title>Sequencing the genomes of 1000 actinobacteria strains.</title>
        <authorList>
            <person name="Klenk H.-P."/>
        </authorList>
    </citation>
    <scope>NUCLEOTIDE SEQUENCE [LARGE SCALE GENOMIC DNA]</scope>
    <source>
        <strain evidence="2 3">DSM 44231</strain>
    </source>
</reference>
<keyword evidence="1" id="KW-1133">Transmembrane helix</keyword>
<dbReference type="InterPro" id="IPR021401">
    <property type="entry name" value="DUF3040"/>
</dbReference>
<proteinExistence type="predicted"/>
<dbReference type="AlphaFoldDB" id="A0A3N1HIF4"/>
<organism evidence="2 3">
    <name type="scientific">Saccharothrix texasensis</name>
    <dbReference type="NCBI Taxonomy" id="103734"/>
    <lineage>
        <taxon>Bacteria</taxon>
        <taxon>Bacillati</taxon>
        <taxon>Actinomycetota</taxon>
        <taxon>Actinomycetes</taxon>
        <taxon>Pseudonocardiales</taxon>
        <taxon>Pseudonocardiaceae</taxon>
        <taxon>Saccharothrix</taxon>
    </lineage>
</organism>
<sequence>MALRDDEKRALAQIQRQLADDDPRFVARLSRKGSLFRIPRRVLFTAALLTTYAVGLLAIVIGVTLPSALLVIVGALVTAGFPTAVAVRAWRGRRFREDDVFELPDRVE</sequence>